<feature type="domain" description="HTH merR-type" evidence="2">
    <location>
        <begin position="2"/>
        <end position="71"/>
    </location>
</feature>
<evidence type="ECO:0000259" key="2">
    <source>
        <dbReference type="PROSITE" id="PS50937"/>
    </source>
</evidence>
<dbReference type="InterPro" id="IPR009061">
    <property type="entry name" value="DNA-bd_dom_put_sf"/>
</dbReference>
<dbReference type="PANTHER" id="PTHR30204">
    <property type="entry name" value="REDOX-CYCLING DRUG-SENSING TRANSCRIPTIONAL ACTIVATOR SOXR"/>
    <property type="match status" value="1"/>
</dbReference>
<evidence type="ECO:0000313" key="4">
    <source>
        <dbReference type="Proteomes" id="UP000031364"/>
    </source>
</evidence>
<name>A0ABR4ZPP5_9NOCA</name>
<reference evidence="3 4" key="1">
    <citation type="journal article" date="2014" name="Int. J. Syst. Evol. Microbiol.">
        <title>Nocardia vulneris sp. nov., isolated from wounds of human patients in North America.</title>
        <authorList>
            <person name="Lasker B.A."/>
            <person name="Bell M."/>
            <person name="Klenk H.P."/>
            <person name="Sproer C."/>
            <person name="Schumann C."/>
            <person name="Schumann P."/>
            <person name="Brown J.M."/>
        </authorList>
    </citation>
    <scope>NUCLEOTIDE SEQUENCE [LARGE SCALE GENOMIC DNA]</scope>
    <source>
        <strain evidence="3 4">W9851</strain>
    </source>
</reference>
<dbReference type="SMART" id="SM00422">
    <property type="entry name" value="HTH_MERR"/>
    <property type="match status" value="1"/>
</dbReference>
<dbReference type="InterPro" id="IPR000551">
    <property type="entry name" value="MerR-type_HTH_dom"/>
</dbReference>
<dbReference type="Pfam" id="PF13411">
    <property type="entry name" value="MerR_1"/>
    <property type="match status" value="1"/>
</dbReference>
<dbReference type="RefSeq" id="WP_043663331.1">
    <property type="nucleotide sequence ID" value="NZ_BDCI01000004.1"/>
</dbReference>
<dbReference type="PANTHER" id="PTHR30204:SF93">
    <property type="entry name" value="HTH MERR-TYPE DOMAIN-CONTAINING PROTEIN"/>
    <property type="match status" value="1"/>
</dbReference>
<protein>
    <submittedName>
        <fullName evidence="3">MerR family transcriptional regulator</fullName>
    </submittedName>
</protein>
<keyword evidence="1" id="KW-0238">DNA-binding</keyword>
<dbReference type="Proteomes" id="UP000031364">
    <property type="component" value="Unassembled WGS sequence"/>
</dbReference>
<proteinExistence type="predicted"/>
<dbReference type="EMBL" id="JNFP01000001">
    <property type="protein sequence ID" value="KIA66724.1"/>
    <property type="molecule type" value="Genomic_DNA"/>
</dbReference>
<evidence type="ECO:0000313" key="3">
    <source>
        <dbReference type="EMBL" id="KIA66724.1"/>
    </source>
</evidence>
<dbReference type="CDD" id="cd00592">
    <property type="entry name" value="HTH_MerR-like"/>
    <property type="match status" value="1"/>
</dbReference>
<dbReference type="PRINTS" id="PR00040">
    <property type="entry name" value="HTHMERR"/>
</dbReference>
<dbReference type="InterPro" id="IPR047057">
    <property type="entry name" value="MerR_fam"/>
</dbReference>
<dbReference type="SUPFAM" id="SSF46955">
    <property type="entry name" value="Putative DNA-binding domain"/>
    <property type="match status" value="1"/>
</dbReference>
<comment type="caution">
    <text evidence="3">The sequence shown here is derived from an EMBL/GenBank/DDBJ whole genome shotgun (WGS) entry which is preliminary data.</text>
</comment>
<accession>A0ABR4ZPP5</accession>
<evidence type="ECO:0000256" key="1">
    <source>
        <dbReference type="ARBA" id="ARBA00023125"/>
    </source>
</evidence>
<dbReference type="PROSITE" id="PS50937">
    <property type="entry name" value="HTH_MERR_2"/>
    <property type="match status" value="1"/>
</dbReference>
<gene>
    <name evidence="3" type="ORF">FG87_00985</name>
</gene>
<organism evidence="3 4">
    <name type="scientific">Nocardia vulneris</name>
    <dbReference type="NCBI Taxonomy" id="1141657"/>
    <lineage>
        <taxon>Bacteria</taxon>
        <taxon>Bacillati</taxon>
        <taxon>Actinomycetota</taxon>
        <taxon>Actinomycetes</taxon>
        <taxon>Mycobacteriales</taxon>
        <taxon>Nocardiaceae</taxon>
        <taxon>Nocardia</taxon>
    </lineage>
</organism>
<keyword evidence="4" id="KW-1185">Reference proteome</keyword>
<dbReference type="Gene3D" id="1.10.1660.10">
    <property type="match status" value="1"/>
</dbReference>
<sequence length="244" mass="26659">MAWSTSQLAELAGTTLRAVRHYHEVGLLAEPERRPNGYKSYGVAHLVRLLRIKRLTELGFSLAQIAAMGTADVPPEQALRTLDAELAANIERLQRVRTELATTMTLGTPTDLPPALAAASAHVELSETDRAFIVVLSRVLGPAGIETYIELFRDYHTEPEALEFDRLPADADDHTKQHLAERTVPLIRALVAAHPGLLSSTDDAPRGRHFAAEAIGTAIDDLYNPAQLDVLARVSRLLERPAAD</sequence>